<dbReference type="Proteomes" id="UP000028667">
    <property type="component" value="Segment"/>
</dbReference>
<sequence length="270" mass="31287">MVELDKFYTKPHIALECFNQLKEIIGEVIIQYTFLEPSAGSGSFFNILPEDNRIGIDLKPECENVIEMNFYDYIPENVNRPIITIGNPPFGRVSSDAVKFFNHSSRFSNYIAFIIPRTFKRVSLQNKLCLDFHLIYSKDLPKNCFEPNMDAKCCFQIWKKMEVKRNKIIYDTVHPDFELVAYGKKDSRNLPTVPKNCDFAMKAFGSNCGEITKNTSKLRAKSFHFIKSKIDIEELIKRFKSLDYSIASDTVRQDSLGKGDLIYLYKEKYG</sequence>
<keyword evidence="1" id="KW-0808">Transferase</keyword>
<evidence type="ECO:0000313" key="1">
    <source>
        <dbReference type="EMBL" id="AII17159.1"/>
    </source>
</evidence>
<protein>
    <submittedName>
        <fullName evidence="1">Putative type II DNA modification methyl transferase</fullName>
    </submittedName>
</protein>
<dbReference type="SUPFAM" id="SSF53335">
    <property type="entry name" value="S-adenosyl-L-methionine-dependent methyltransferases"/>
    <property type="match status" value="1"/>
</dbReference>
<evidence type="ECO:0000313" key="2">
    <source>
        <dbReference type="Proteomes" id="UP000028667"/>
    </source>
</evidence>
<organism evidence="1 2">
    <name type="scientific">Aureococcus anophagefferens virus</name>
    <dbReference type="NCBI Taxonomy" id="1474867"/>
    <lineage>
        <taxon>Viruses</taxon>
        <taxon>Varidnaviria</taxon>
        <taxon>Bamfordvirae</taxon>
        <taxon>Nucleocytoviricota</taxon>
        <taxon>Megaviricetes</taxon>
        <taxon>Imitervirales</taxon>
        <taxon>Schizomimiviridae</taxon>
        <taxon>Kratosvirus</taxon>
        <taxon>Kratosvirus quantuckense</taxon>
    </lineage>
</organism>
<dbReference type="EMBL" id="KJ645900">
    <property type="protein sequence ID" value="AII17159.1"/>
    <property type="molecule type" value="Genomic_DNA"/>
</dbReference>
<dbReference type="RefSeq" id="YP_009052189.1">
    <property type="nucleotide sequence ID" value="NC_024697.1"/>
</dbReference>
<dbReference type="REBASE" id="191838">
    <property type="entry name" value="M1.AanVORF112P"/>
</dbReference>
<accession>A0A076FFV0</accession>
<gene>
    <name evidence="1" type="ORF">AaV_112</name>
</gene>
<dbReference type="OrthoDB" id="19862at10239"/>
<dbReference type="GeneID" id="20041709"/>
<name>A0A076FFV0_9VIRU</name>
<dbReference type="KEGG" id="vg:20041709"/>
<dbReference type="GO" id="GO:0016740">
    <property type="term" value="F:transferase activity"/>
    <property type="evidence" value="ECO:0007669"/>
    <property type="project" value="UniProtKB-KW"/>
</dbReference>
<dbReference type="Gene3D" id="3.40.50.150">
    <property type="entry name" value="Vaccinia Virus protein VP39"/>
    <property type="match status" value="1"/>
</dbReference>
<dbReference type="InterPro" id="IPR029063">
    <property type="entry name" value="SAM-dependent_MTases_sf"/>
</dbReference>
<keyword evidence="2" id="KW-1185">Reference proteome</keyword>
<proteinExistence type="predicted"/>
<reference evidence="1 2" key="1">
    <citation type="journal article" date="2014" name="Virology">
        <title>Genome of brown tide virus (AaV), the little giant of the Megaviridae, elucidates NCLDV genome expansion and host-virus coevolution.</title>
        <authorList>
            <person name="Moniruzzaman M."/>
            <person name="LeCleir G.R."/>
            <person name="Brown C.M."/>
            <person name="Gobler C.J."/>
            <person name="Bidle K.D."/>
            <person name="Wilson W.H."/>
            <person name="Wilhelm S.W."/>
        </authorList>
    </citation>
    <scope>NUCLEOTIDE SEQUENCE [LARGE SCALE GENOMIC DNA]</scope>
    <source>
        <strain evidence="1">BtV-01</strain>
    </source>
</reference>